<dbReference type="GO" id="GO:0005741">
    <property type="term" value="C:mitochondrial outer membrane"/>
    <property type="evidence" value="ECO:0007669"/>
    <property type="project" value="TreeGrafter"/>
</dbReference>
<dbReference type="EMBL" id="CAAALY010277142">
    <property type="protein sequence ID" value="VEL42863.1"/>
    <property type="molecule type" value="Genomic_DNA"/>
</dbReference>
<organism evidence="7 8">
    <name type="scientific">Protopolystoma xenopodis</name>
    <dbReference type="NCBI Taxonomy" id="117903"/>
    <lineage>
        <taxon>Eukaryota</taxon>
        <taxon>Metazoa</taxon>
        <taxon>Spiralia</taxon>
        <taxon>Lophotrochozoa</taxon>
        <taxon>Platyhelminthes</taxon>
        <taxon>Monogenea</taxon>
        <taxon>Polyopisthocotylea</taxon>
        <taxon>Polystomatidea</taxon>
        <taxon>Polystomatidae</taxon>
        <taxon>Protopolystoma</taxon>
    </lineage>
</organism>
<dbReference type="AlphaFoldDB" id="A0A3S5FH83"/>
<dbReference type="Pfam" id="PF03073">
    <property type="entry name" value="TspO_MBR"/>
    <property type="match status" value="1"/>
</dbReference>
<evidence type="ECO:0000256" key="1">
    <source>
        <dbReference type="ARBA" id="ARBA00004141"/>
    </source>
</evidence>
<keyword evidence="5 6" id="KW-0472">Membrane</keyword>
<evidence type="ECO:0000256" key="2">
    <source>
        <dbReference type="ARBA" id="ARBA00007524"/>
    </source>
</evidence>
<evidence type="ECO:0000313" key="8">
    <source>
        <dbReference type="Proteomes" id="UP000784294"/>
    </source>
</evidence>
<evidence type="ECO:0000256" key="3">
    <source>
        <dbReference type="ARBA" id="ARBA00022692"/>
    </source>
</evidence>
<dbReference type="CDD" id="cd15904">
    <property type="entry name" value="TSPO_MBR"/>
    <property type="match status" value="1"/>
</dbReference>
<dbReference type="PANTHER" id="PTHR10057:SF0">
    <property type="entry name" value="TRANSLOCATOR PROTEIN"/>
    <property type="match status" value="1"/>
</dbReference>
<feature type="transmembrane region" description="Helical" evidence="6">
    <location>
        <begin position="97"/>
        <end position="117"/>
    </location>
</feature>
<dbReference type="GO" id="GO:0033013">
    <property type="term" value="P:tetrapyrrole metabolic process"/>
    <property type="evidence" value="ECO:0007669"/>
    <property type="project" value="UniProtKB-ARBA"/>
</dbReference>
<protein>
    <recommendedName>
        <fullName evidence="9">Translocator protein</fullName>
    </recommendedName>
</protein>
<keyword evidence="4 6" id="KW-1133">Transmembrane helix</keyword>
<dbReference type="PANTHER" id="PTHR10057">
    <property type="entry name" value="PERIPHERAL-TYPE BENZODIAZEPINE RECEPTOR"/>
    <property type="match status" value="1"/>
</dbReference>
<dbReference type="Proteomes" id="UP000784294">
    <property type="component" value="Unassembled WGS sequence"/>
</dbReference>
<dbReference type="OrthoDB" id="8841220at2759"/>
<evidence type="ECO:0000256" key="6">
    <source>
        <dbReference type="SAM" id="Phobius"/>
    </source>
</evidence>
<dbReference type="InterPro" id="IPR004307">
    <property type="entry name" value="TspO_MBR"/>
</dbReference>
<evidence type="ECO:0000256" key="4">
    <source>
        <dbReference type="ARBA" id="ARBA00022989"/>
    </source>
</evidence>
<comment type="similarity">
    <text evidence="2">Belongs to the TspO/BZRP family.</text>
</comment>
<keyword evidence="8" id="KW-1185">Reference proteome</keyword>
<evidence type="ECO:0000256" key="5">
    <source>
        <dbReference type="ARBA" id="ARBA00023136"/>
    </source>
</evidence>
<keyword evidence="3 6" id="KW-0812">Transmembrane</keyword>
<dbReference type="InterPro" id="IPR038330">
    <property type="entry name" value="TspO/MBR-related_sf"/>
</dbReference>
<comment type="subcellular location">
    <subcellularLocation>
        <location evidence="1">Membrane</location>
        <topology evidence="1">Multi-pass membrane protein</topology>
    </subcellularLocation>
</comment>
<evidence type="ECO:0000313" key="7">
    <source>
        <dbReference type="EMBL" id="VEL42863.1"/>
    </source>
</evidence>
<name>A0A3S5FH83_9PLAT</name>
<proteinExistence type="inferred from homology"/>
<dbReference type="FunFam" id="1.20.1260.100:FF:000001">
    <property type="entry name" value="translocator protein 2"/>
    <property type="match status" value="1"/>
</dbReference>
<evidence type="ECO:0008006" key="9">
    <source>
        <dbReference type="Google" id="ProtNLM"/>
    </source>
</evidence>
<dbReference type="Gene3D" id="1.20.1260.100">
    <property type="entry name" value="TspO/MBR protein"/>
    <property type="match status" value="1"/>
</dbReference>
<gene>
    <name evidence="7" type="ORF">PXEA_LOCUS36303</name>
</gene>
<accession>A0A3S5FH83</accession>
<comment type="caution">
    <text evidence="7">The sequence shown here is derived from an EMBL/GenBank/DDBJ whole genome shotgun (WGS) entry which is preliminary data.</text>
</comment>
<feature type="non-terminal residue" evidence="7">
    <location>
        <position position="1"/>
    </location>
</feature>
<reference evidence="7" key="1">
    <citation type="submission" date="2018-11" db="EMBL/GenBank/DDBJ databases">
        <authorList>
            <consortium name="Pathogen Informatics"/>
        </authorList>
    </citation>
    <scope>NUCLEOTIDE SEQUENCE</scope>
</reference>
<sequence>MPSIFDYSAHYQQAACFVLMTNYLAPILFVSTPYIGGVWGSLVTKSQMKWYDSLKKPKFTPPKWLFGPMWTLLYGCMGTASYLVWRDAPSGQAKLPLAIYGIHLLLNWSWSHVFFGAHKLKTVRTLFAMMIYEYHADYMLS</sequence>
<feature type="transmembrane region" description="Helical" evidence="6">
    <location>
        <begin position="23"/>
        <end position="43"/>
    </location>
</feature>
<feature type="transmembrane region" description="Helical" evidence="6">
    <location>
        <begin position="64"/>
        <end position="85"/>
    </location>
</feature>